<organism evidence="1 2">
    <name type="scientific">Halalkalibaculum roseum</name>
    <dbReference type="NCBI Taxonomy" id="2709311"/>
    <lineage>
        <taxon>Bacteria</taxon>
        <taxon>Pseudomonadati</taxon>
        <taxon>Balneolota</taxon>
        <taxon>Balneolia</taxon>
        <taxon>Balneolales</taxon>
        <taxon>Balneolaceae</taxon>
        <taxon>Halalkalibaculum</taxon>
    </lineage>
</organism>
<reference evidence="1 2" key="1">
    <citation type="submission" date="2020-02" db="EMBL/GenBank/DDBJ databases">
        <title>Balneolaceae bacterium YR4-1, complete genome.</title>
        <authorList>
            <person name="Li Y."/>
            <person name="Wu S."/>
        </authorList>
    </citation>
    <scope>NUCLEOTIDE SEQUENCE [LARGE SCALE GENOMIC DNA]</scope>
    <source>
        <strain evidence="1 2">YR4-1</strain>
    </source>
</reference>
<evidence type="ECO:0000313" key="2">
    <source>
        <dbReference type="Proteomes" id="UP000473278"/>
    </source>
</evidence>
<comment type="caution">
    <text evidence="1">The sequence shown here is derived from an EMBL/GenBank/DDBJ whole genome shotgun (WGS) entry which is preliminary data.</text>
</comment>
<dbReference type="RefSeq" id="WP_165138490.1">
    <property type="nucleotide sequence ID" value="NZ_JAALLT010000001.1"/>
</dbReference>
<gene>
    <name evidence="1" type="ORF">G3570_01565</name>
</gene>
<accession>A0A6M1T4L8</accession>
<dbReference type="EMBL" id="JAALLT010000001">
    <property type="protein sequence ID" value="NGP75303.1"/>
    <property type="molecule type" value="Genomic_DNA"/>
</dbReference>
<keyword evidence="2" id="KW-1185">Reference proteome</keyword>
<dbReference type="Proteomes" id="UP000473278">
    <property type="component" value="Unassembled WGS sequence"/>
</dbReference>
<evidence type="ECO:0008006" key="3">
    <source>
        <dbReference type="Google" id="ProtNLM"/>
    </source>
</evidence>
<protein>
    <recommendedName>
        <fullName evidence="3">Outer membrane protein beta-barrel domain-containing protein</fullName>
    </recommendedName>
</protein>
<proteinExistence type="predicted"/>
<sequence length="221" mass="24807">MSIFLKAISSPRKHLLGLFLTILVSIFLSSAVFAQGSESMKQSERIKPLRTDVGILGLTANFKWLNDFTYMGNKVLESDDNNTELEIEFRDVRTMSPRAAIGFQVLTSFYAGGSDLGVGSWGLGPVFRAYPLAYKLDQWQPYFQTDALFGNNMALGELSDTRNGGDGFRVRLGLRGGIAYRFTNEFGIFVEGGPDWESSRFFKADARAWQINFGIDLYRFN</sequence>
<dbReference type="AlphaFoldDB" id="A0A6M1T4L8"/>
<name>A0A6M1T4L8_9BACT</name>
<evidence type="ECO:0000313" key="1">
    <source>
        <dbReference type="EMBL" id="NGP75303.1"/>
    </source>
</evidence>